<proteinExistence type="predicted"/>
<feature type="region of interest" description="Disordered" evidence="1">
    <location>
        <begin position="1"/>
        <end position="21"/>
    </location>
</feature>
<comment type="caution">
    <text evidence="2">The sequence shown here is derived from an EMBL/GenBank/DDBJ whole genome shotgun (WGS) entry which is preliminary data.</text>
</comment>
<protein>
    <submittedName>
        <fullName evidence="2">Uncharacterized protein</fullName>
    </submittedName>
</protein>
<name>A0ABN2QJZ6_9MICO</name>
<evidence type="ECO:0000313" key="2">
    <source>
        <dbReference type="EMBL" id="GAA1953815.1"/>
    </source>
</evidence>
<reference evidence="2 3" key="1">
    <citation type="journal article" date="2019" name="Int. J. Syst. Evol. Microbiol.">
        <title>The Global Catalogue of Microorganisms (GCM) 10K type strain sequencing project: providing services to taxonomists for standard genome sequencing and annotation.</title>
        <authorList>
            <consortium name="The Broad Institute Genomics Platform"/>
            <consortium name="The Broad Institute Genome Sequencing Center for Infectious Disease"/>
            <person name="Wu L."/>
            <person name="Ma J."/>
        </authorList>
    </citation>
    <scope>NUCLEOTIDE SEQUENCE [LARGE SCALE GENOMIC DNA]</scope>
    <source>
        <strain evidence="2 3">JCM 13584</strain>
    </source>
</reference>
<accession>A0ABN2QJZ6</accession>
<dbReference type="Proteomes" id="UP001499954">
    <property type="component" value="Unassembled WGS sequence"/>
</dbReference>
<keyword evidence="3" id="KW-1185">Reference proteome</keyword>
<organism evidence="2 3">
    <name type="scientific">Agromyces allii</name>
    <dbReference type="NCBI Taxonomy" id="393607"/>
    <lineage>
        <taxon>Bacteria</taxon>
        <taxon>Bacillati</taxon>
        <taxon>Actinomycetota</taxon>
        <taxon>Actinomycetes</taxon>
        <taxon>Micrococcales</taxon>
        <taxon>Microbacteriaceae</taxon>
        <taxon>Agromyces</taxon>
    </lineage>
</organism>
<sequence length="79" mass="8794">MASQFRRRTAGLPTSAEEQPERRSLDALITAWRHGLTKIVTIPCRGSFTRVIGPHALLITDETRADADAFSTALDQFRP</sequence>
<evidence type="ECO:0000256" key="1">
    <source>
        <dbReference type="SAM" id="MobiDB-lite"/>
    </source>
</evidence>
<gene>
    <name evidence="2" type="ORF">GCM10009717_19670</name>
</gene>
<dbReference type="EMBL" id="BAAAMK010000002">
    <property type="protein sequence ID" value="GAA1953815.1"/>
    <property type="molecule type" value="Genomic_DNA"/>
</dbReference>
<evidence type="ECO:0000313" key="3">
    <source>
        <dbReference type="Proteomes" id="UP001499954"/>
    </source>
</evidence>